<keyword evidence="4" id="KW-1185">Reference proteome</keyword>
<gene>
    <name evidence="3" type="ORF">TMES_14415</name>
</gene>
<dbReference type="EMBL" id="JFKA01000006">
    <property type="protein sequence ID" value="OSQ37405.1"/>
    <property type="molecule type" value="Genomic_DNA"/>
</dbReference>
<dbReference type="SUPFAM" id="SSF51905">
    <property type="entry name" value="FAD/NAD(P)-binding domain"/>
    <property type="match status" value="1"/>
</dbReference>
<keyword evidence="1" id="KW-0560">Oxidoreductase</keyword>
<feature type="domain" description="FAD dependent oxidoreductase" evidence="2">
    <location>
        <begin position="4"/>
        <end position="348"/>
    </location>
</feature>
<dbReference type="RefSeq" id="WP_085583766.1">
    <property type="nucleotide sequence ID" value="NZ_JFKA01000006.1"/>
</dbReference>
<dbReference type="InterPro" id="IPR036188">
    <property type="entry name" value="FAD/NAD-bd_sf"/>
</dbReference>
<dbReference type="OrthoDB" id="9815989at2"/>
<comment type="caution">
    <text evidence="3">The sequence shown here is derived from an EMBL/GenBank/DDBJ whole genome shotgun (WGS) entry which is preliminary data.</text>
</comment>
<dbReference type="InterPro" id="IPR006076">
    <property type="entry name" value="FAD-dep_OxRdtase"/>
</dbReference>
<accession>A0A1Y2KY60</accession>
<evidence type="ECO:0000313" key="3">
    <source>
        <dbReference type="EMBL" id="OSQ37405.1"/>
    </source>
</evidence>
<dbReference type="Proteomes" id="UP000193391">
    <property type="component" value="Unassembled WGS sequence"/>
</dbReference>
<evidence type="ECO:0000259" key="2">
    <source>
        <dbReference type="Pfam" id="PF01266"/>
    </source>
</evidence>
<proteinExistence type="predicted"/>
<sequence>MNPDILVIGGGLHGLSCALQAARRGASVLVVERHFLGRHASGSTAAGVRTLGRDPAELPLSLEAAETWHKMADLVGDDCGFKACGQLQVAEDDAAMASIAARIARLEKQGMHHEKLIGADELRELVPTISPHCVGAAWVSGDGSADPHRAICAFRDAAKRAGVNIIEQCQVISLGRNGQSWQIHTTKGDFSAAVVINAAGAWADKIAEMAGEPVRQAIRTSMMVVTERAGDVVRPVISSFGRKLSFKQTAEGTLLIGGGAQGRLAADKQSASVDVQALSVAVQAAVRLFPSMVGTRMVRAWAGMEAMTEDHLPVIGFSDQAEGLIHAFGFSGHGFQLVPSVGRVVADLAIEGKSNQQLDAFNVNRVSEKGVASC</sequence>
<dbReference type="Pfam" id="PF01266">
    <property type="entry name" value="DAO"/>
    <property type="match status" value="1"/>
</dbReference>
<reference evidence="3 4" key="1">
    <citation type="submission" date="2014-03" db="EMBL/GenBank/DDBJ databases">
        <title>The draft genome sequence of Thalassospira mesophila JCM 18969.</title>
        <authorList>
            <person name="Lai Q."/>
            <person name="Shao Z."/>
        </authorList>
    </citation>
    <scope>NUCLEOTIDE SEQUENCE [LARGE SCALE GENOMIC DNA]</scope>
    <source>
        <strain evidence="3 4">JCM 18969</strain>
    </source>
</reference>
<protein>
    <submittedName>
        <fullName evidence="3">FAD-dependent oxidoreductase</fullName>
    </submittedName>
</protein>
<dbReference type="STRING" id="1293891.TMES_14415"/>
<dbReference type="GO" id="GO:0016491">
    <property type="term" value="F:oxidoreductase activity"/>
    <property type="evidence" value="ECO:0007669"/>
    <property type="project" value="UniProtKB-KW"/>
</dbReference>
<evidence type="ECO:0000256" key="1">
    <source>
        <dbReference type="ARBA" id="ARBA00023002"/>
    </source>
</evidence>
<dbReference type="Gene3D" id="3.30.9.10">
    <property type="entry name" value="D-Amino Acid Oxidase, subunit A, domain 2"/>
    <property type="match status" value="1"/>
</dbReference>
<dbReference type="Gene3D" id="3.50.50.60">
    <property type="entry name" value="FAD/NAD(P)-binding domain"/>
    <property type="match status" value="1"/>
</dbReference>
<evidence type="ECO:0000313" key="4">
    <source>
        <dbReference type="Proteomes" id="UP000193391"/>
    </source>
</evidence>
<name>A0A1Y2KY60_9PROT</name>
<organism evidence="3 4">
    <name type="scientific">Thalassospira mesophila</name>
    <dbReference type="NCBI Taxonomy" id="1293891"/>
    <lineage>
        <taxon>Bacteria</taxon>
        <taxon>Pseudomonadati</taxon>
        <taxon>Pseudomonadota</taxon>
        <taxon>Alphaproteobacteria</taxon>
        <taxon>Rhodospirillales</taxon>
        <taxon>Thalassospiraceae</taxon>
        <taxon>Thalassospira</taxon>
    </lineage>
</organism>
<dbReference type="GO" id="GO:0005737">
    <property type="term" value="C:cytoplasm"/>
    <property type="evidence" value="ECO:0007669"/>
    <property type="project" value="TreeGrafter"/>
</dbReference>
<dbReference type="AlphaFoldDB" id="A0A1Y2KY60"/>
<dbReference type="PANTHER" id="PTHR13847">
    <property type="entry name" value="SARCOSINE DEHYDROGENASE-RELATED"/>
    <property type="match status" value="1"/>
</dbReference>